<evidence type="ECO:0000256" key="9">
    <source>
        <dbReference type="ARBA" id="ARBA00023167"/>
    </source>
</evidence>
<evidence type="ECO:0000256" key="12">
    <source>
        <dbReference type="RuleBase" id="RU003862"/>
    </source>
</evidence>
<dbReference type="InterPro" id="IPR029041">
    <property type="entry name" value="FAD-linked_oxidoreductase-like"/>
</dbReference>
<dbReference type="Proteomes" id="UP000193391">
    <property type="component" value="Unassembled WGS sequence"/>
</dbReference>
<dbReference type="EC" id="1.5.1.54" evidence="12"/>
<dbReference type="AlphaFoldDB" id="A0A1Y2L0D5"/>
<evidence type="ECO:0000256" key="3">
    <source>
        <dbReference type="ARBA" id="ARBA00006743"/>
    </source>
</evidence>
<dbReference type="Gene3D" id="3.20.20.220">
    <property type="match status" value="1"/>
</dbReference>
<proteinExistence type="inferred from homology"/>
<evidence type="ECO:0000256" key="6">
    <source>
        <dbReference type="ARBA" id="ARBA00022827"/>
    </source>
</evidence>
<accession>A0A1Y2L0D5</accession>
<comment type="caution">
    <text evidence="13">The sequence shown here is derived from an EMBL/GenBank/DDBJ whole genome shotgun (WGS) entry which is preliminary data.</text>
</comment>
<comment type="pathway">
    <text evidence="2 12">One-carbon metabolism; tetrahydrofolate interconversion.</text>
</comment>
<dbReference type="GO" id="GO:0035999">
    <property type="term" value="P:tetrahydrofolate interconversion"/>
    <property type="evidence" value="ECO:0007669"/>
    <property type="project" value="UniProtKB-UniPathway"/>
</dbReference>
<evidence type="ECO:0000256" key="4">
    <source>
        <dbReference type="ARBA" id="ARBA00022605"/>
    </source>
</evidence>
<comment type="pathway">
    <text evidence="10">Amino-acid biosynthesis; L-methionine biosynthesis via de novo pathway.</text>
</comment>
<dbReference type="EMBL" id="JFKA01000004">
    <property type="protein sequence ID" value="OSQ38578.1"/>
    <property type="molecule type" value="Genomic_DNA"/>
</dbReference>
<keyword evidence="4" id="KW-0028">Amino-acid biosynthesis</keyword>
<evidence type="ECO:0000256" key="7">
    <source>
        <dbReference type="ARBA" id="ARBA00023002"/>
    </source>
</evidence>
<comment type="similarity">
    <text evidence="3 12">Belongs to the methylenetetrahydrofolate reductase family.</text>
</comment>
<dbReference type="SUPFAM" id="SSF51730">
    <property type="entry name" value="FAD-linked oxidoreductase"/>
    <property type="match status" value="1"/>
</dbReference>
<keyword evidence="6 12" id="KW-0274">FAD</keyword>
<dbReference type="CDD" id="cd00537">
    <property type="entry name" value="MTHFR"/>
    <property type="match status" value="1"/>
</dbReference>
<dbReference type="GO" id="GO:0106312">
    <property type="term" value="F:methylenetetrahydrofolate reductase (NADH) activity"/>
    <property type="evidence" value="ECO:0007669"/>
    <property type="project" value="UniProtKB-EC"/>
</dbReference>
<dbReference type="NCBIfam" id="TIGR00676">
    <property type="entry name" value="fadh2"/>
    <property type="match status" value="1"/>
</dbReference>
<evidence type="ECO:0000256" key="11">
    <source>
        <dbReference type="ARBA" id="ARBA00048628"/>
    </source>
</evidence>
<keyword evidence="8" id="KW-0520">NAD</keyword>
<sequence>MTVQRDNTQTPPASGRDLRVSFEFFPPKTEKMEETMWRSIHRLAPLAPSFVSVTYGAGGSTRDRTHASVTRIQRETGIPAAAHLTCVGHTRDEIERIARTYWDEGIRAIVALRGDLPDAGDRYVPTPGGYDYAVDLVEGLKKIADFDISVSAYPETHPDAPNADFEIDYLKRKLDAGANRAITQFFFDNDVFLRFRDKCDKAGITAPIVPGILPVTNFSALLKFAGMCGAKVPNRMHRSFDGLDEDPDTRRMVAFHESISQVEGLMAEGVTDFHFYTLNRAELTYAICHALGIRATPVAATA</sequence>
<dbReference type="InterPro" id="IPR004620">
    <property type="entry name" value="MTHF_reductase_bac"/>
</dbReference>
<protein>
    <recommendedName>
        <fullName evidence="12">Methylenetetrahydrofolate reductase</fullName>
        <ecNumber evidence="12">1.5.1.54</ecNumber>
    </recommendedName>
</protein>
<dbReference type="GO" id="GO:0005829">
    <property type="term" value="C:cytosol"/>
    <property type="evidence" value="ECO:0007669"/>
    <property type="project" value="InterPro"/>
</dbReference>
<comment type="cofactor">
    <cofactor evidence="1 12">
        <name>FAD</name>
        <dbReference type="ChEBI" id="CHEBI:57692"/>
    </cofactor>
</comment>
<keyword evidence="14" id="KW-1185">Reference proteome</keyword>
<evidence type="ECO:0000256" key="5">
    <source>
        <dbReference type="ARBA" id="ARBA00022630"/>
    </source>
</evidence>
<dbReference type="UniPathway" id="UPA00193"/>
<keyword evidence="7 12" id="KW-0560">Oxidoreductase</keyword>
<comment type="catalytic activity">
    <reaction evidence="11">
        <text>(6S)-5-methyl-5,6,7,8-tetrahydrofolate + NAD(+) = (6R)-5,10-methylene-5,6,7,8-tetrahydrofolate + NADH + H(+)</text>
        <dbReference type="Rhea" id="RHEA:19821"/>
        <dbReference type="ChEBI" id="CHEBI:15378"/>
        <dbReference type="ChEBI" id="CHEBI:15636"/>
        <dbReference type="ChEBI" id="CHEBI:18608"/>
        <dbReference type="ChEBI" id="CHEBI:57540"/>
        <dbReference type="ChEBI" id="CHEBI:57945"/>
        <dbReference type="EC" id="1.5.1.54"/>
    </reaction>
    <physiologicalReaction direction="right-to-left" evidence="11">
        <dbReference type="Rhea" id="RHEA:19823"/>
    </physiologicalReaction>
</comment>
<keyword evidence="5 12" id="KW-0285">Flavoprotein</keyword>
<gene>
    <name evidence="13" type="ORF">TMES_11580</name>
</gene>
<evidence type="ECO:0000256" key="10">
    <source>
        <dbReference type="ARBA" id="ARBA00034478"/>
    </source>
</evidence>
<dbReference type="PANTHER" id="PTHR45754">
    <property type="entry name" value="METHYLENETETRAHYDROFOLATE REDUCTASE"/>
    <property type="match status" value="1"/>
</dbReference>
<keyword evidence="9" id="KW-0486">Methionine biosynthesis</keyword>
<evidence type="ECO:0000256" key="1">
    <source>
        <dbReference type="ARBA" id="ARBA00001974"/>
    </source>
</evidence>
<evidence type="ECO:0000256" key="8">
    <source>
        <dbReference type="ARBA" id="ARBA00023027"/>
    </source>
</evidence>
<dbReference type="STRING" id="1293891.TMES_11580"/>
<dbReference type="OrthoDB" id="9812555at2"/>
<dbReference type="InterPro" id="IPR003171">
    <property type="entry name" value="Mehydrof_redctse-like"/>
</dbReference>
<reference evidence="13 14" key="1">
    <citation type="submission" date="2014-03" db="EMBL/GenBank/DDBJ databases">
        <title>The draft genome sequence of Thalassospira mesophila JCM 18969.</title>
        <authorList>
            <person name="Lai Q."/>
            <person name="Shao Z."/>
        </authorList>
    </citation>
    <scope>NUCLEOTIDE SEQUENCE [LARGE SCALE GENOMIC DNA]</scope>
    <source>
        <strain evidence="13 14">JCM 18969</strain>
    </source>
</reference>
<dbReference type="PANTHER" id="PTHR45754:SF3">
    <property type="entry name" value="METHYLENETETRAHYDROFOLATE REDUCTASE (NADPH)"/>
    <property type="match status" value="1"/>
</dbReference>
<dbReference type="Pfam" id="PF02219">
    <property type="entry name" value="MTHFR"/>
    <property type="match status" value="1"/>
</dbReference>
<evidence type="ECO:0000313" key="13">
    <source>
        <dbReference type="EMBL" id="OSQ38578.1"/>
    </source>
</evidence>
<name>A0A1Y2L0D5_9PROT</name>
<dbReference type="NCBIfam" id="NF006950">
    <property type="entry name" value="PRK09432.1"/>
    <property type="match status" value="1"/>
</dbReference>
<organism evidence="13 14">
    <name type="scientific">Thalassospira mesophila</name>
    <dbReference type="NCBI Taxonomy" id="1293891"/>
    <lineage>
        <taxon>Bacteria</taxon>
        <taxon>Pseudomonadati</taxon>
        <taxon>Pseudomonadota</taxon>
        <taxon>Alphaproteobacteria</taxon>
        <taxon>Rhodospirillales</taxon>
        <taxon>Thalassospiraceae</taxon>
        <taxon>Thalassospira</taxon>
    </lineage>
</organism>
<evidence type="ECO:0000256" key="2">
    <source>
        <dbReference type="ARBA" id="ARBA00004777"/>
    </source>
</evidence>
<evidence type="ECO:0000313" key="14">
    <source>
        <dbReference type="Proteomes" id="UP000193391"/>
    </source>
</evidence>
<dbReference type="GO" id="GO:0071949">
    <property type="term" value="F:FAD binding"/>
    <property type="evidence" value="ECO:0007669"/>
    <property type="project" value="TreeGrafter"/>
</dbReference>
<dbReference type="RefSeq" id="WP_085582872.1">
    <property type="nucleotide sequence ID" value="NZ_JFKA01000004.1"/>
</dbReference>
<dbReference type="GO" id="GO:0009086">
    <property type="term" value="P:methionine biosynthetic process"/>
    <property type="evidence" value="ECO:0007669"/>
    <property type="project" value="UniProtKB-KW"/>
</dbReference>